<dbReference type="STRING" id="1850246.LPB138_09200"/>
<keyword evidence="3" id="KW-1185">Reference proteome</keyword>
<dbReference type="KEGG" id="lul:LPB138_09200"/>
<dbReference type="Gene3D" id="3.60.21.10">
    <property type="match status" value="1"/>
</dbReference>
<evidence type="ECO:0000313" key="2">
    <source>
        <dbReference type="EMBL" id="AOW22067.1"/>
    </source>
</evidence>
<dbReference type="GO" id="GO:0030145">
    <property type="term" value="F:manganese ion binding"/>
    <property type="evidence" value="ECO:0007669"/>
    <property type="project" value="TreeGrafter"/>
</dbReference>
<proteinExistence type="predicted"/>
<dbReference type="EMBL" id="CP017478">
    <property type="protein sequence ID" value="AOW22067.1"/>
    <property type="molecule type" value="Genomic_DNA"/>
</dbReference>
<accession>A0A1D8PBU5</accession>
<dbReference type="Proteomes" id="UP000176050">
    <property type="component" value="Chromosome"/>
</dbReference>
<dbReference type="GO" id="GO:0047734">
    <property type="term" value="F:CDP-glycerol diphosphatase activity"/>
    <property type="evidence" value="ECO:0007669"/>
    <property type="project" value="TreeGrafter"/>
</dbReference>
<dbReference type="InterPro" id="IPR029052">
    <property type="entry name" value="Metallo-depent_PP-like"/>
</dbReference>
<dbReference type="GO" id="GO:0008663">
    <property type="term" value="F:2',3'-cyclic-nucleotide 2'-phosphodiesterase activity"/>
    <property type="evidence" value="ECO:0007669"/>
    <property type="project" value="TreeGrafter"/>
</dbReference>
<dbReference type="Pfam" id="PF00149">
    <property type="entry name" value="Metallophos"/>
    <property type="match status" value="1"/>
</dbReference>
<evidence type="ECO:0000313" key="3">
    <source>
        <dbReference type="Proteomes" id="UP000176050"/>
    </source>
</evidence>
<dbReference type="InterPro" id="IPR004843">
    <property type="entry name" value="Calcineurin-like_PHP"/>
</dbReference>
<dbReference type="PANTHER" id="PTHR16509:SF1">
    <property type="entry name" value="MANGANESE-DEPENDENT ADP-RIBOSE_CDP-ALCOHOL DIPHOSPHATASE"/>
    <property type="match status" value="1"/>
</dbReference>
<sequence>MTLLIFFGALYLYKNYNTQKKEVQNTDFTLGIIADCQYCDCDVKWNRYYRNSPQRLKEAVTELNKHNLEYTIHLGDFIDQHFESFDSIIPTWNQLKSTSYHVLGNHDFDVADSLKSKVFDKLNLKKRYYSIDKDDWKFIIIDGNDLSFHGALTKEKQQETDSIFRKIESDSLPYAKIWNGGISNQQFEWIEQELIAAEENEQKVGFYCHFPLVPIANDNLWNTEELQELIRQYKNVKVFMNGHNHDGAYVLKNKVHYITFKGMVDTKDSTSFSLAKFTNDSILIKGFGREKSRKLAVFN</sequence>
<evidence type="ECO:0000259" key="1">
    <source>
        <dbReference type="Pfam" id="PF00149"/>
    </source>
</evidence>
<name>A0A1D8PBU5_9FLAO</name>
<dbReference type="SUPFAM" id="SSF56300">
    <property type="entry name" value="Metallo-dependent phosphatases"/>
    <property type="match status" value="1"/>
</dbReference>
<feature type="domain" description="Calcineurin-like phosphoesterase" evidence="1">
    <location>
        <begin position="30"/>
        <end position="246"/>
    </location>
</feature>
<dbReference type="OrthoDB" id="9791866at2"/>
<dbReference type="PANTHER" id="PTHR16509">
    <property type="match status" value="1"/>
</dbReference>
<organism evidence="2 3">
    <name type="scientific">Urechidicola croceus</name>
    <dbReference type="NCBI Taxonomy" id="1850246"/>
    <lineage>
        <taxon>Bacteria</taxon>
        <taxon>Pseudomonadati</taxon>
        <taxon>Bacteroidota</taxon>
        <taxon>Flavobacteriia</taxon>
        <taxon>Flavobacteriales</taxon>
        <taxon>Flavobacteriaceae</taxon>
        <taxon>Urechidicola</taxon>
    </lineage>
</organism>
<reference evidence="2 3" key="1">
    <citation type="submission" date="2016-10" db="EMBL/GenBank/DDBJ databases">
        <title>Lutibacter sp. LPB0138, isolated from marine gastropod.</title>
        <authorList>
            <person name="Kim E."/>
            <person name="Yi H."/>
        </authorList>
    </citation>
    <scope>NUCLEOTIDE SEQUENCE [LARGE SCALE GENOMIC DNA]</scope>
    <source>
        <strain evidence="2 3">LPB0138</strain>
    </source>
</reference>
<dbReference type="GO" id="GO:0047631">
    <property type="term" value="F:ADP-ribose diphosphatase activity"/>
    <property type="evidence" value="ECO:0007669"/>
    <property type="project" value="TreeGrafter"/>
</dbReference>
<dbReference type="AlphaFoldDB" id="A0A1D8PBU5"/>
<gene>
    <name evidence="2" type="ORF">LPB138_09200</name>
</gene>
<protein>
    <submittedName>
        <fullName evidence="2">Phosphoesterase</fullName>
    </submittedName>
</protein>